<dbReference type="SUPFAM" id="SSF141259">
    <property type="entry name" value="CarD-like"/>
    <property type="match status" value="1"/>
</dbReference>
<dbReference type="CDD" id="cd17991">
    <property type="entry name" value="DEXHc_TRCF"/>
    <property type="match status" value="1"/>
</dbReference>
<proteinExistence type="inferred from homology"/>
<dbReference type="RefSeq" id="WP_345534205.1">
    <property type="nucleotide sequence ID" value="NZ_BAABLD010000017.1"/>
</dbReference>
<dbReference type="InterPro" id="IPR003711">
    <property type="entry name" value="CarD-like/TRCF_RID"/>
</dbReference>
<dbReference type="SMART" id="SM00487">
    <property type="entry name" value="DEXDc"/>
    <property type="match status" value="1"/>
</dbReference>
<feature type="domain" description="Helicase C-terminal" evidence="12">
    <location>
        <begin position="853"/>
        <end position="1007"/>
    </location>
</feature>
<dbReference type="EMBL" id="BAABLD010000017">
    <property type="protein sequence ID" value="GAA5170273.1"/>
    <property type="molecule type" value="Genomic_DNA"/>
</dbReference>
<comment type="function">
    <text evidence="9">Couples transcription and DNA repair by recognizing RNA polymerase (RNAP) stalled at DNA lesions. Mediates ATP-dependent release of RNAP and its truncated transcript from the DNA, and recruitment of nucleotide excision repair machinery to the damaged site.</text>
</comment>
<evidence type="ECO:0000256" key="4">
    <source>
        <dbReference type="ARBA" id="ARBA00022801"/>
    </source>
</evidence>
<dbReference type="Gene3D" id="2.40.10.170">
    <property type="match status" value="1"/>
</dbReference>
<dbReference type="Pfam" id="PF03461">
    <property type="entry name" value="TRCF"/>
    <property type="match status" value="1"/>
</dbReference>
<keyword evidence="2 9" id="KW-0547">Nucleotide-binding</keyword>
<keyword evidence="4 9" id="KW-0378">Hydrolase</keyword>
<dbReference type="SMART" id="SM00982">
    <property type="entry name" value="TRCF"/>
    <property type="match status" value="1"/>
</dbReference>
<dbReference type="Pfam" id="PF00270">
    <property type="entry name" value="DEAD"/>
    <property type="match status" value="1"/>
</dbReference>
<dbReference type="Pfam" id="PF00271">
    <property type="entry name" value="Helicase_C"/>
    <property type="match status" value="1"/>
</dbReference>
<evidence type="ECO:0000256" key="9">
    <source>
        <dbReference type="HAMAP-Rule" id="MF_00969"/>
    </source>
</evidence>
<dbReference type="InterPro" id="IPR014001">
    <property type="entry name" value="Helicase_ATP-bd"/>
</dbReference>
<keyword evidence="3 9" id="KW-0227">DNA damage</keyword>
<evidence type="ECO:0000256" key="6">
    <source>
        <dbReference type="ARBA" id="ARBA00022840"/>
    </source>
</evidence>
<dbReference type="PANTHER" id="PTHR47964:SF1">
    <property type="entry name" value="ATP-DEPENDENT DNA HELICASE HOMOLOG RECG, CHLOROPLASTIC"/>
    <property type="match status" value="1"/>
</dbReference>
<comment type="subcellular location">
    <subcellularLocation>
        <location evidence="9">Cytoplasm</location>
    </subcellularLocation>
</comment>
<dbReference type="InterPro" id="IPR004576">
    <property type="entry name" value="Mfd"/>
</dbReference>
<dbReference type="InterPro" id="IPR041471">
    <property type="entry name" value="UvrB_inter"/>
</dbReference>
<comment type="caution">
    <text evidence="13">The sequence shown here is derived from an EMBL/GenBank/DDBJ whole genome shotgun (WGS) entry which is preliminary data.</text>
</comment>
<feature type="region of interest" description="Disordered" evidence="10">
    <location>
        <begin position="342"/>
        <end position="390"/>
    </location>
</feature>
<dbReference type="Proteomes" id="UP001500547">
    <property type="component" value="Unassembled WGS sequence"/>
</dbReference>
<dbReference type="PANTHER" id="PTHR47964">
    <property type="entry name" value="ATP-DEPENDENT DNA HELICASE HOMOLOG RECG, CHLOROPLASTIC"/>
    <property type="match status" value="1"/>
</dbReference>
<comment type="similarity">
    <text evidence="9">In the N-terminal section; belongs to the UvrB family.</text>
</comment>
<organism evidence="13 14">
    <name type="scientific">Viridibacterium curvum</name>
    <dbReference type="NCBI Taxonomy" id="1101404"/>
    <lineage>
        <taxon>Bacteria</taxon>
        <taxon>Pseudomonadati</taxon>
        <taxon>Pseudomonadota</taxon>
        <taxon>Betaproteobacteria</taxon>
        <taxon>Rhodocyclales</taxon>
        <taxon>Rhodocyclaceae</taxon>
        <taxon>Viridibacterium</taxon>
    </lineage>
</organism>
<gene>
    <name evidence="9 13" type="primary">mfd</name>
    <name evidence="13" type="ORF">GCM10025770_32930</name>
</gene>
<dbReference type="Gene3D" id="3.40.50.11140">
    <property type="match status" value="1"/>
</dbReference>
<keyword evidence="5" id="KW-0347">Helicase</keyword>
<reference evidence="14" key="1">
    <citation type="journal article" date="2019" name="Int. J. Syst. Evol. Microbiol.">
        <title>The Global Catalogue of Microorganisms (GCM) 10K type strain sequencing project: providing services to taxonomists for standard genome sequencing and annotation.</title>
        <authorList>
            <consortium name="The Broad Institute Genomics Platform"/>
            <consortium name="The Broad Institute Genome Sequencing Center for Infectious Disease"/>
            <person name="Wu L."/>
            <person name="Ma J."/>
        </authorList>
    </citation>
    <scope>NUCLEOTIDE SEQUENCE [LARGE SCALE GENOMIC DNA]</scope>
    <source>
        <strain evidence="14">JCM 18715</strain>
    </source>
</reference>
<accession>A0ABP9R1B6</accession>
<dbReference type="Gene3D" id="3.30.2060.10">
    <property type="entry name" value="Penicillin-binding protein 1b domain"/>
    <property type="match status" value="1"/>
</dbReference>
<feature type="domain" description="Helicase ATP-binding" evidence="11">
    <location>
        <begin position="671"/>
        <end position="832"/>
    </location>
</feature>
<evidence type="ECO:0000256" key="2">
    <source>
        <dbReference type="ARBA" id="ARBA00022741"/>
    </source>
</evidence>
<dbReference type="InterPro" id="IPR011545">
    <property type="entry name" value="DEAD/DEAH_box_helicase_dom"/>
</dbReference>
<evidence type="ECO:0000259" key="12">
    <source>
        <dbReference type="PROSITE" id="PS51194"/>
    </source>
</evidence>
<keyword evidence="1 9" id="KW-0963">Cytoplasm</keyword>
<dbReference type="NCBIfam" id="TIGR00580">
    <property type="entry name" value="mfd"/>
    <property type="match status" value="1"/>
</dbReference>
<dbReference type="InterPro" id="IPR048635">
    <property type="entry name" value="MFD_D3"/>
</dbReference>
<evidence type="ECO:0000256" key="7">
    <source>
        <dbReference type="ARBA" id="ARBA00023125"/>
    </source>
</evidence>
<dbReference type="InterPro" id="IPR036101">
    <property type="entry name" value="CarD-like/TRCF_RID_sf"/>
</dbReference>
<evidence type="ECO:0000259" key="11">
    <source>
        <dbReference type="PROSITE" id="PS51192"/>
    </source>
</evidence>
<dbReference type="SUPFAM" id="SSF143517">
    <property type="entry name" value="TRCF domain-like"/>
    <property type="match status" value="1"/>
</dbReference>
<dbReference type="Gene3D" id="3.40.50.300">
    <property type="entry name" value="P-loop containing nucleotide triphosphate hydrolases"/>
    <property type="match status" value="2"/>
</dbReference>
<keyword evidence="14" id="KW-1185">Reference proteome</keyword>
<dbReference type="Pfam" id="PF02559">
    <property type="entry name" value="CarD_TRCF_RID"/>
    <property type="match status" value="1"/>
</dbReference>
<evidence type="ECO:0000313" key="14">
    <source>
        <dbReference type="Proteomes" id="UP001500547"/>
    </source>
</evidence>
<evidence type="ECO:0000256" key="3">
    <source>
        <dbReference type="ARBA" id="ARBA00022763"/>
    </source>
</evidence>
<evidence type="ECO:0000256" key="1">
    <source>
        <dbReference type="ARBA" id="ARBA00022490"/>
    </source>
</evidence>
<dbReference type="Pfam" id="PF21132">
    <property type="entry name" value="MFD_D3"/>
    <property type="match status" value="1"/>
</dbReference>
<dbReference type="EC" id="3.6.4.-" evidence="9"/>
<keyword evidence="8 9" id="KW-0234">DNA repair</keyword>
<dbReference type="HAMAP" id="MF_00969">
    <property type="entry name" value="TRCF"/>
    <property type="match status" value="1"/>
</dbReference>
<feature type="compositionally biased region" description="Basic and acidic residues" evidence="10">
    <location>
        <begin position="355"/>
        <end position="365"/>
    </location>
</feature>
<dbReference type="InterPro" id="IPR027417">
    <property type="entry name" value="P-loop_NTPase"/>
</dbReference>
<dbReference type="SMART" id="SM01058">
    <property type="entry name" value="CarD_TRCF"/>
    <property type="match status" value="1"/>
</dbReference>
<dbReference type="SUPFAM" id="SSF52540">
    <property type="entry name" value="P-loop containing nucleoside triphosphate hydrolases"/>
    <property type="match status" value="4"/>
</dbReference>
<evidence type="ECO:0000256" key="5">
    <source>
        <dbReference type="ARBA" id="ARBA00022806"/>
    </source>
</evidence>
<dbReference type="Gene3D" id="3.40.50.11180">
    <property type="match status" value="1"/>
</dbReference>
<dbReference type="Pfam" id="PF17757">
    <property type="entry name" value="UvrB_inter"/>
    <property type="match status" value="1"/>
</dbReference>
<name>A0ABP9R1B6_9RHOO</name>
<dbReference type="InterPro" id="IPR047112">
    <property type="entry name" value="RecG/Mfd"/>
</dbReference>
<evidence type="ECO:0000256" key="8">
    <source>
        <dbReference type="ARBA" id="ARBA00023204"/>
    </source>
</evidence>
<sequence>MTTLLQPLAKLQFPKPGLRLDLPLLHGSSDAAALAQIAASGQRLLVVTANPLDAQRLKEEIAWFAPELRCNLLPDWETLPYDNFSPHQDLISERLATLHAIQKGESDITLVPASTTLYRMAPPAYLAAYTFFLKQKEKLDLDALRAQMVLAGYDHVTQVVRPGEFSVRGGIIDLFPMGTVQPYRIDLFDDEIDTIRTFDPDSQRTLFPVPEIRLLPAREFPLDDKARTSFRQRFREAFEGDPTKSIIYKDVSNGVASPGIEYYLPLFFEETATLFDYLPKDILFVTHHDVPAAIDAFWNEANSRFRLMAGDRARPLLAPDQLFLPAEAFWVATKHLPRLVMHGRNSPLPLAGEGGPKDREREDSKQPSPLTPAPRPTASTALPAGSGGELHAARIPASAPQVGEGSTTAPLPELGVERKATDPLHKLKHWLNNFPWRVLVLAESPGRQQTINEYFNEYGLKPETSGDLAGFLASDARLALSTGPLGAGFVLPSANIAILTENELYAAQARPRNRGRDGRKSTVEGWLKDLSELKQGDPVVHVSHGIGRYLGLVHMDLGDGDMEFLHLEYANDTKLYVPVSQLHVITRYAGADPEAVHLHVLGSGQWEKAKRKAAQQVHDTAAELLVLYAQRAARPGHKFDFKQHDLDAFAEGFGFEETPDQLAAINAVIEDMRSGRPMDRLVCGDVGFGKTEVALRAAFIAIADGKQVAVLCPTTLLAEQHYQTFADRFADWPVKVAEISRFKTAAEQTEAIKLLGEGKVDILIGTHRLLQKDVNFNRLGLVIIDEEHRFGVRQKEALKALRSEVDILTLTATPIPRTLGMAMEGLREFSVIATAPQKRLAIKTFVQSWSKGIVREAVLREFKRGGQVYFLHNEVETIENMREALTELLPEARIVVGHGQLPERELERVMKDFTSQRANLLLCTTIIETGINIPTANTIVINRADRFGLAQLHQLRGRVGRSHHQAYAYLLTDANAKPTANAQKRLEAITMMEDLGSGFFLAMHDLEIRGAGEVLGDSQSGDIQEVGFALYTQMLKRAVKALQSGKKTDLAQPLDVTSEVNLHFPALLPDAYCADIQERLTLYKRLANCESADELQDVQEELIDRFGELPPQTQALLETHRLRVLAKPLGIIKIDAASRQINIHFEPNPPIEPIKIIQLIQKDRRYKLAGQDKLTALLSSESLKDRVAKVREVFKALG</sequence>
<evidence type="ECO:0000313" key="13">
    <source>
        <dbReference type="EMBL" id="GAA5170273.1"/>
    </source>
</evidence>
<dbReference type="SMART" id="SM00490">
    <property type="entry name" value="HELICc"/>
    <property type="match status" value="1"/>
</dbReference>
<comment type="similarity">
    <text evidence="9">In the C-terminal section; belongs to the helicase family. RecG subfamily.</text>
</comment>
<dbReference type="PROSITE" id="PS51192">
    <property type="entry name" value="HELICASE_ATP_BIND_1"/>
    <property type="match status" value="1"/>
</dbReference>
<protein>
    <recommendedName>
        <fullName evidence="9">Transcription-repair-coupling factor</fullName>
        <shortName evidence="9">TRCF</shortName>
        <ecNumber evidence="9">3.6.4.-</ecNumber>
    </recommendedName>
</protein>
<dbReference type="Gene3D" id="3.90.1150.50">
    <property type="entry name" value="Transcription-repair-coupling factor, D7 domain"/>
    <property type="match status" value="1"/>
</dbReference>
<evidence type="ECO:0000256" key="10">
    <source>
        <dbReference type="SAM" id="MobiDB-lite"/>
    </source>
</evidence>
<keyword evidence="6 9" id="KW-0067">ATP-binding</keyword>
<dbReference type="PROSITE" id="PS51194">
    <property type="entry name" value="HELICASE_CTER"/>
    <property type="match status" value="1"/>
</dbReference>
<dbReference type="InterPro" id="IPR001650">
    <property type="entry name" value="Helicase_C-like"/>
</dbReference>
<dbReference type="InterPro" id="IPR037235">
    <property type="entry name" value="TRCF-like_C_D7"/>
</dbReference>
<dbReference type="InterPro" id="IPR005118">
    <property type="entry name" value="TRCF_C"/>
</dbReference>
<keyword evidence="7 9" id="KW-0238">DNA-binding</keyword>